<gene>
    <name evidence="5" type="ORF">CKY39_03895</name>
</gene>
<dbReference type="AlphaFoldDB" id="A0A1E7U664"/>
<proteinExistence type="predicted"/>
<dbReference type="KEGG" id="vbo:CKY39_03895"/>
<organism evidence="5 6">
    <name type="scientific">Variovorax boronicumulans</name>
    <dbReference type="NCBI Taxonomy" id="436515"/>
    <lineage>
        <taxon>Bacteria</taxon>
        <taxon>Pseudomonadati</taxon>
        <taxon>Pseudomonadota</taxon>
        <taxon>Betaproteobacteria</taxon>
        <taxon>Burkholderiales</taxon>
        <taxon>Comamonadaceae</taxon>
        <taxon>Variovorax</taxon>
    </lineage>
</organism>
<evidence type="ECO:0000256" key="3">
    <source>
        <dbReference type="ARBA" id="ARBA00022989"/>
    </source>
</evidence>
<dbReference type="Proteomes" id="UP000217154">
    <property type="component" value="Chromosome"/>
</dbReference>
<dbReference type="EMBL" id="CP023284">
    <property type="protein sequence ID" value="ATA52453.1"/>
    <property type="molecule type" value="Genomic_DNA"/>
</dbReference>
<evidence type="ECO:0000313" key="5">
    <source>
        <dbReference type="EMBL" id="ATA52453.1"/>
    </source>
</evidence>
<dbReference type="GO" id="GO:0000271">
    <property type="term" value="P:polysaccharide biosynthetic process"/>
    <property type="evidence" value="ECO:0007669"/>
    <property type="project" value="InterPro"/>
</dbReference>
<reference evidence="5 6" key="1">
    <citation type="submission" date="2017-09" db="EMBL/GenBank/DDBJ databases">
        <title>The diverse metabolic capabilities of V. boronicumulans make it an excellent choice for continued studies on novel biodegradation.</title>
        <authorList>
            <person name="Sun S."/>
        </authorList>
    </citation>
    <scope>NUCLEOTIDE SEQUENCE [LARGE SCALE GENOMIC DNA]</scope>
    <source>
        <strain evidence="5 6">J1</strain>
    </source>
</reference>
<accession>A0A1E7U664</accession>
<dbReference type="InterPro" id="IPR007267">
    <property type="entry name" value="GtrA_DPMS_TM"/>
</dbReference>
<keyword evidence="3" id="KW-1133">Transmembrane helix</keyword>
<name>A0A1E7U664_9BURK</name>
<evidence type="ECO:0000256" key="2">
    <source>
        <dbReference type="ARBA" id="ARBA00022692"/>
    </source>
</evidence>
<comment type="subcellular location">
    <subcellularLocation>
        <location evidence="1">Membrane</location>
        <topology evidence="1">Multi-pass membrane protein</topology>
    </subcellularLocation>
</comment>
<evidence type="ECO:0000256" key="4">
    <source>
        <dbReference type="ARBA" id="ARBA00023136"/>
    </source>
</evidence>
<protein>
    <submittedName>
        <fullName evidence="5">GtrA family protein</fullName>
    </submittedName>
</protein>
<keyword evidence="4" id="KW-0472">Membrane</keyword>
<dbReference type="STRING" id="436515.GCA_001752345_02650"/>
<evidence type="ECO:0000256" key="1">
    <source>
        <dbReference type="ARBA" id="ARBA00004141"/>
    </source>
</evidence>
<evidence type="ECO:0000313" key="6">
    <source>
        <dbReference type="Proteomes" id="UP000217154"/>
    </source>
</evidence>
<keyword evidence="2" id="KW-0812">Transmembrane</keyword>
<sequence length="121" mass="12810">MLNSQLLRFLLVGGLNTVVGYALFAAFVWAGLAYPLAIGLATVLGVAFNFQSTGRLVFGGAPLSQLGRFVAVYVVVYLINVGSVALLLRAGLSVYVANAMVILPLALIAFVLQRRFVFSAS</sequence>
<dbReference type="GO" id="GO:0016020">
    <property type="term" value="C:membrane"/>
    <property type="evidence" value="ECO:0007669"/>
    <property type="project" value="UniProtKB-SubCell"/>
</dbReference>
<dbReference type="RefSeq" id="WP_070060237.1">
    <property type="nucleotide sequence ID" value="NZ_CP023284.1"/>
</dbReference>
<dbReference type="OrthoDB" id="9801620at2"/>
<dbReference type="Pfam" id="PF04138">
    <property type="entry name" value="GtrA_DPMS_TM"/>
    <property type="match status" value="1"/>
</dbReference>